<dbReference type="Gramene" id="Ma04_t01670.1">
    <property type="protein sequence ID" value="Ma04_p01670.1"/>
    <property type="gene ID" value="Ma04_g01670"/>
</dbReference>
<name>A0A804IJX5_MUSAM</name>
<dbReference type="PANTHER" id="PTHR31170">
    <property type="entry name" value="BNAC04G53230D PROTEIN"/>
    <property type="match status" value="1"/>
</dbReference>
<accession>A0A804IJX5</accession>
<keyword evidence="2" id="KW-0812">Transmembrane</keyword>
<dbReference type="OMA" id="HHGNIHL"/>
<keyword evidence="4" id="KW-1185">Reference proteome</keyword>
<dbReference type="InParanoid" id="A0A804IJX5"/>
<feature type="transmembrane region" description="Helical" evidence="2">
    <location>
        <begin position="627"/>
        <end position="651"/>
    </location>
</feature>
<evidence type="ECO:0000313" key="4">
    <source>
        <dbReference type="Proteomes" id="UP000012960"/>
    </source>
</evidence>
<dbReference type="Pfam" id="PF03140">
    <property type="entry name" value="DUF247"/>
    <property type="match status" value="2"/>
</dbReference>
<keyword evidence="2" id="KW-1133">Transmembrane helix</keyword>
<dbReference type="Proteomes" id="UP000012960">
    <property type="component" value="Unplaced"/>
</dbReference>
<evidence type="ECO:0000256" key="1">
    <source>
        <dbReference type="SAM" id="MobiDB-lite"/>
    </source>
</evidence>
<proteinExistence type="predicted"/>
<dbReference type="AlphaFoldDB" id="A0A804IJX5"/>
<evidence type="ECO:0000256" key="2">
    <source>
        <dbReference type="SAM" id="Phobius"/>
    </source>
</evidence>
<dbReference type="PANTHER" id="PTHR31170:SF25">
    <property type="entry name" value="BNAA09G04570D PROTEIN"/>
    <property type="match status" value="1"/>
</dbReference>
<sequence length="658" mass="76380">MSIAEEKIEIITNDEWLSSLKTRVAKTKWVVGRTSGPTIFKVPRIFQEADPKAYEPKMVSLGPYHHGNIHLKAMEDLKWHYLKEFLGRNPGKPLEDYIDQIKEREHEARMAYSEKVDMTSDEFAQMMLLDCCFVIEIIDLWKTYVERQEKEEEEEEELGEAPEKESKSTKKKKLKMSNAEEKSEIITNEEWLSSLKKRADPKAYEPKMVSLGPYHHGNIHLKAMEDLKWHYLKKFLGRNPRMSLEDYIEQIREREDKARMAYSEKVDMTSDEFVQMMLLDCCFVIEIIHSNVEKQEEEKTVDKQIRCTRSWFRTARPMHSVVASTARPMHSLAARQMTMSEKQLRTDGKGTEAVHNPITSTQYTLPVVVRDMLMLENQLPFLLLQTLFKSAFPESADPLENWTLKFVSNFVKSKIENPPNIGIKKIHHILHLWHYYIDPYKKRDGGKPSTSLCHKPNRNNLRRSREDYHTTSLLKWIPSATQLMEAGVHFKKKEATNFLDITFQNGEMGIPLLQVDDDTETFLRNLIAFEQCSKNVSLHVTAYAALMDCIINTAADVALLQQHGIILSGLGDGKQVANLFNKLCKEVTLDYDKSYVSGIYKDVNEHWTNQCNQWRARLNHDYFSNPWAVISVFAAILLFVLTITQTIYSALSYVRPPN</sequence>
<evidence type="ECO:0000313" key="3">
    <source>
        <dbReference type="EnsemblPlants" id="Ma04_p01670.1"/>
    </source>
</evidence>
<protein>
    <submittedName>
        <fullName evidence="3">Uncharacterized protein</fullName>
    </submittedName>
</protein>
<organism evidence="3 4">
    <name type="scientific">Musa acuminata subsp. malaccensis</name>
    <name type="common">Wild banana</name>
    <name type="synonym">Musa malaccensis</name>
    <dbReference type="NCBI Taxonomy" id="214687"/>
    <lineage>
        <taxon>Eukaryota</taxon>
        <taxon>Viridiplantae</taxon>
        <taxon>Streptophyta</taxon>
        <taxon>Embryophyta</taxon>
        <taxon>Tracheophyta</taxon>
        <taxon>Spermatophyta</taxon>
        <taxon>Magnoliopsida</taxon>
        <taxon>Liliopsida</taxon>
        <taxon>Zingiberales</taxon>
        <taxon>Musaceae</taxon>
        <taxon>Musa</taxon>
    </lineage>
</organism>
<reference evidence="3" key="1">
    <citation type="submission" date="2021-05" db="UniProtKB">
        <authorList>
            <consortium name="EnsemblPlants"/>
        </authorList>
    </citation>
    <scope>IDENTIFICATION</scope>
    <source>
        <strain evidence="3">subsp. malaccensis</strain>
    </source>
</reference>
<dbReference type="InterPro" id="IPR004158">
    <property type="entry name" value="DUF247_pln"/>
</dbReference>
<keyword evidence="2" id="KW-0472">Membrane</keyword>
<feature type="region of interest" description="Disordered" evidence="1">
    <location>
        <begin position="152"/>
        <end position="179"/>
    </location>
</feature>
<dbReference type="FunCoup" id="A0A804IJX5">
    <property type="interactions" value="6"/>
</dbReference>
<dbReference type="EnsemblPlants" id="Ma04_t01670.1">
    <property type="protein sequence ID" value="Ma04_p01670.1"/>
    <property type="gene ID" value="Ma04_g01670"/>
</dbReference>